<evidence type="ECO:0000313" key="5">
    <source>
        <dbReference type="EMBL" id="KAL1884458.1"/>
    </source>
</evidence>
<feature type="domain" description="AMP-dependent synthetase/ligase" evidence="3">
    <location>
        <begin position="46"/>
        <end position="351"/>
    </location>
</feature>
<accession>A0ABR3Y9I7</accession>
<comment type="caution">
    <text evidence="5">The sequence shown here is derived from an EMBL/GenBank/DDBJ whole genome shotgun (WGS) entry which is preliminary data.</text>
</comment>
<reference evidence="5 6" key="1">
    <citation type="journal article" date="2024" name="IMA Fungus">
        <title>IMA Genome - F19 : A genome assembly and annotation guide to empower mycologists, including annotated draft genome sequences of Ceratocystis pirilliformis, Diaporthe australafricana, Fusarium ophioides, Paecilomyces lecythidis, and Sporothrix stenoceras.</title>
        <authorList>
            <person name="Aylward J."/>
            <person name="Wilson A.M."/>
            <person name="Visagie C.M."/>
            <person name="Spraker J."/>
            <person name="Barnes I."/>
            <person name="Buitendag C."/>
            <person name="Ceriani C."/>
            <person name="Del Mar Angel L."/>
            <person name="du Plessis D."/>
            <person name="Fuchs T."/>
            <person name="Gasser K."/>
            <person name="Kramer D."/>
            <person name="Li W."/>
            <person name="Munsamy K."/>
            <person name="Piso A."/>
            <person name="Price J.L."/>
            <person name="Sonnekus B."/>
            <person name="Thomas C."/>
            <person name="van der Nest A."/>
            <person name="van Dijk A."/>
            <person name="van Heerden A."/>
            <person name="van Vuuren N."/>
            <person name="Yilmaz N."/>
            <person name="Duong T.A."/>
            <person name="van der Merwe N.A."/>
            <person name="Wingfield M.J."/>
            <person name="Wingfield B.D."/>
        </authorList>
    </citation>
    <scope>NUCLEOTIDE SEQUENCE [LARGE SCALE GENOMIC DNA]</scope>
    <source>
        <strain evidence="5 6">CMW 18167</strain>
    </source>
</reference>
<dbReference type="Pfam" id="PF07993">
    <property type="entry name" value="NAD_binding_4"/>
    <property type="match status" value="1"/>
</dbReference>
<dbReference type="Pfam" id="PF00501">
    <property type="entry name" value="AMP-binding"/>
    <property type="match status" value="1"/>
</dbReference>
<protein>
    <submittedName>
        <fullName evidence="5">NRPS-like protein biosynthetic cluster</fullName>
    </submittedName>
</protein>
<gene>
    <name evidence="5" type="ORF">Plec18167_002046</name>
</gene>
<dbReference type="EMBL" id="JAVDPF010000004">
    <property type="protein sequence ID" value="KAL1884458.1"/>
    <property type="molecule type" value="Genomic_DNA"/>
</dbReference>
<evidence type="ECO:0000259" key="4">
    <source>
        <dbReference type="Pfam" id="PF07993"/>
    </source>
</evidence>
<proteinExistence type="predicted"/>
<dbReference type="Pfam" id="PF23562">
    <property type="entry name" value="AMP-binding_C_3"/>
    <property type="match status" value="1"/>
</dbReference>
<name>A0ABR3Y9I7_9EURO</name>
<dbReference type="InterPro" id="IPR042099">
    <property type="entry name" value="ANL_N_sf"/>
</dbReference>
<dbReference type="Gene3D" id="1.10.1200.10">
    <property type="entry name" value="ACP-like"/>
    <property type="match status" value="1"/>
</dbReference>
<dbReference type="InterPro" id="IPR020845">
    <property type="entry name" value="AMP-binding_CS"/>
</dbReference>
<dbReference type="PANTHER" id="PTHR43439">
    <property type="entry name" value="PHENYLACETATE-COENZYME A LIGASE"/>
    <property type="match status" value="1"/>
</dbReference>
<evidence type="ECO:0000313" key="6">
    <source>
        <dbReference type="Proteomes" id="UP001583193"/>
    </source>
</evidence>
<keyword evidence="2" id="KW-0597">Phosphoprotein</keyword>
<dbReference type="InterPro" id="IPR036291">
    <property type="entry name" value="NAD(P)-bd_dom_sf"/>
</dbReference>
<dbReference type="InterPro" id="IPR036736">
    <property type="entry name" value="ACP-like_sf"/>
</dbReference>
<organism evidence="5 6">
    <name type="scientific">Paecilomyces lecythidis</name>
    <dbReference type="NCBI Taxonomy" id="3004212"/>
    <lineage>
        <taxon>Eukaryota</taxon>
        <taxon>Fungi</taxon>
        <taxon>Dikarya</taxon>
        <taxon>Ascomycota</taxon>
        <taxon>Pezizomycotina</taxon>
        <taxon>Eurotiomycetes</taxon>
        <taxon>Eurotiomycetidae</taxon>
        <taxon>Eurotiales</taxon>
        <taxon>Thermoascaceae</taxon>
        <taxon>Paecilomyces</taxon>
    </lineage>
</organism>
<dbReference type="PANTHER" id="PTHR43439:SF2">
    <property type="entry name" value="ENZYME, PUTATIVE (JCVI)-RELATED"/>
    <property type="match status" value="1"/>
</dbReference>
<dbReference type="Gene3D" id="3.40.50.720">
    <property type="entry name" value="NAD(P)-binding Rossmann-like Domain"/>
    <property type="match status" value="1"/>
</dbReference>
<sequence length="1072" mass="118732">MGSIALEHQNSQEYGKRLFPHIIDERAQSGSSRPFAYIAKSPQAKDGFEEVSYARLANAINRASWWIVNELGSLLSEDDVFAYMGSNDLRYLILAVAAVKTGRKILVPSPRNTIEAQQLLFDRIGCRTILYASALEKSLQGVFSSIPGLRRQQVPSLQDLLKDEPVPHFEYTTTYDTITDDPVVYFHTSGSSGNPKPIGSSMKYFLHLDSTHLPPFNSGPITIKDGLSEQNYLCLLPPFHAGGFTIGLLTAYFHATGVWPHPDVALTGEYLTSLLNQNVITSLVSPPSLLDAISQTPTGIEVLSKLEHVAYCGGPLPEHVGNVLAPKLKHLYSLIGATEYGWFFTIPGDSSKWRYIRFHPGACYRFEEVSEGIFELIIPNKPEFHKFHGTTQTFPHLAEYRSRDLYSPVPGEDGWMRYQGRNDDLIVLSNGEKINPVPLESIISSNYAVKGALIVGEYRFLPSLLIEVQDGFDSETEGGRQALLDIIWPTVEETNKIAPRFSRVPKSLIYLTKKGEQFSRAGKGTIQRQFTVKKFSKVLDELYSAAEEGLLTDGLELDDPSDDNSLRSFSRKLYAQALENDELKETDDVFHLGMDSLQVTIAVQKVKATLRARHVEVDWESINPQFIYSSPAAADLAQSLSKLINSGKDALNGSRSDYGQRSTRIQQVLDKYIAALPTSLDVEDKPKPNSSTVILTGSTGSLGSYLLTTLLSSSDVSKVICLNRSADGERRQKASHNARGLPILWEGEKKPRAEFLTADLSKKDLGIADDKYNQLRSEVTTIIHCGWKVDFNHPLSSFETTHIGGVVNLIHFSARSTYHAAITFISSISTVLDWIQKHPGTPVPESVIHDLESPENLGYGESKYIGERLVEAYSASTGVANAVLRVGQIAGPVLSTTGFWNKHEWFPSLIASSKYLGALPASLGSMSTIDWIPGDLMASIITELSVQDGRERTSPLSVYNLVNPRPAQWSTLLPAVQEHLGGPAKVKVVPLSEWVRELEKSATLNHGYITDDNPAVKLIGFYRSMLKSEENPENTATSLYEVTGLERDSSVARGLQPVSADWLRLWIDQWRL</sequence>
<dbReference type="InterPro" id="IPR013120">
    <property type="entry name" value="FAR_NAD-bd"/>
</dbReference>
<dbReference type="InterPro" id="IPR000873">
    <property type="entry name" value="AMP-dep_synth/lig_dom"/>
</dbReference>
<feature type="domain" description="Thioester reductase (TE)" evidence="4">
    <location>
        <begin position="695"/>
        <end position="941"/>
    </location>
</feature>
<keyword evidence="6" id="KW-1185">Reference proteome</keyword>
<dbReference type="SUPFAM" id="SSF51735">
    <property type="entry name" value="NAD(P)-binding Rossmann-fold domains"/>
    <property type="match status" value="1"/>
</dbReference>
<keyword evidence="1" id="KW-0596">Phosphopantetheine</keyword>
<dbReference type="InterPro" id="IPR051414">
    <property type="entry name" value="Adenylate-forming_Reductase"/>
</dbReference>
<evidence type="ECO:0000259" key="3">
    <source>
        <dbReference type="Pfam" id="PF00501"/>
    </source>
</evidence>
<dbReference type="Proteomes" id="UP001583193">
    <property type="component" value="Unassembled WGS sequence"/>
</dbReference>
<dbReference type="SUPFAM" id="SSF56801">
    <property type="entry name" value="Acetyl-CoA synthetase-like"/>
    <property type="match status" value="1"/>
</dbReference>
<evidence type="ECO:0000256" key="2">
    <source>
        <dbReference type="ARBA" id="ARBA00022553"/>
    </source>
</evidence>
<dbReference type="PROSITE" id="PS00455">
    <property type="entry name" value="AMP_BINDING"/>
    <property type="match status" value="1"/>
</dbReference>
<evidence type="ECO:0000256" key="1">
    <source>
        <dbReference type="ARBA" id="ARBA00022450"/>
    </source>
</evidence>
<dbReference type="Gene3D" id="3.40.50.12780">
    <property type="entry name" value="N-terminal domain of ligase-like"/>
    <property type="match status" value="1"/>
</dbReference>